<dbReference type="SUPFAM" id="SSF46458">
    <property type="entry name" value="Globin-like"/>
    <property type="match status" value="1"/>
</dbReference>
<dbReference type="Pfam" id="PF11563">
    <property type="entry name" value="Protoglobin"/>
    <property type="match status" value="1"/>
</dbReference>
<dbReference type="InterPro" id="IPR004089">
    <property type="entry name" value="MCPsignal_dom"/>
</dbReference>
<evidence type="ECO:0000256" key="3">
    <source>
        <dbReference type="SAM" id="Coils"/>
    </source>
</evidence>
<dbReference type="SUPFAM" id="SSF58104">
    <property type="entry name" value="Methyl-accepting chemotaxis protein (MCP) signaling domain"/>
    <property type="match status" value="1"/>
</dbReference>
<sequence>MKLFRRKKSEKVIYRTNEFDEMDVSIRLNDDYYINKMNMIHLKEEDLKRIKWMKPIIEENIDEIVDVFYSSILNVDHLKRMIEQNSTLERLKGTLRIHTLEMFDGRIDDSFLEKRIRIAKAHFRIGLEPNWYMGSFLNLQNKITLIIFREMANMMDPLELITALNKLISFEQQIVLKAYDDENMKRLQNQYEKGKEEMKNEIMQVSENLVALAQETEASVETVSSEFHSVNQNTTESNRQALFAKKFAEEGLKKLHETTERVHFIVDMTEEVTGKMDQLVNSSKKITKIVFIVQEIADRTNLLALNSAIEAARAGEHGKGFAVVSQEVKKLAEQTKSAISEIQSIITISENETNQVVQMIKEMQQSVFSGTSTFRKGNEAIDKVVKSIEQSGTVVSTVHKRIEELNEAIKEIEGMTMQVRISAEQLKEVAFHA</sequence>
<evidence type="ECO:0000259" key="4">
    <source>
        <dbReference type="PROSITE" id="PS50111"/>
    </source>
</evidence>
<dbReference type="EMBL" id="CP106878">
    <property type="protein sequence ID" value="WAA08807.1"/>
    <property type="molecule type" value="Genomic_DNA"/>
</dbReference>
<dbReference type="RefSeq" id="WP_275416589.1">
    <property type="nucleotide sequence ID" value="NZ_CP106878.1"/>
</dbReference>
<reference evidence="5" key="1">
    <citation type="submission" date="2022-09" db="EMBL/GenBank/DDBJ databases">
        <title>Complete Genomes of Fervidibacillus albus and Fervidibacillus halotolerans isolated from tidal flat sediments.</title>
        <authorList>
            <person name="Kwon K.K."/>
            <person name="Yang S.-H."/>
            <person name="Park M.J."/>
            <person name="Oh H.-M."/>
        </authorList>
    </citation>
    <scope>NUCLEOTIDE SEQUENCE</scope>
    <source>
        <strain evidence="5">MEBiC13591</strain>
    </source>
</reference>
<evidence type="ECO:0000256" key="1">
    <source>
        <dbReference type="ARBA" id="ARBA00023224"/>
    </source>
</evidence>
<evidence type="ECO:0000313" key="5">
    <source>
        <dbReference type="EMBL" id="WAA08807.1"/>
    </source>
</evidence>
<accession>A0A9E8RWU7</accession>
<dbReference type="GO" id="GO:0019825">
    <property type="term" value="F:oxygen binding"/>
    <property type="evidence" value="ECO:0007669"/>
    <property type="project" value="InterPro"/>
</dbReference>
<dbReference type="Proteomes" id="UP001164718">
    <property type="component" value="Chromosome"/>
</dbReference>
<dbReference type="GO" id="GO:0016020">
    <property type="term" value="C:membrane"/>
    <property type="evidence" value="ECO:0007669"/>
    <property type="project" value="InterPro"/>
</dbReference>
<dbReference type="PANTHER" id="PTHR32089">
    <property type="entry name" value="METHYL-ACCEPTING CHEMOTAXIS PROTEIN MCPB"/>
    <property type="match status" value="1"/>
</dbReference>
<keyword evidence="1 2" id="KW-0807">Transducer</keyword>
<feature type="domain" description="Methyl-accepting transducer" evidence="4">
    <location>
        <begin position="200"/>
        <end position="427"/>
    </location>
</feature>
<feature type="coiled-coil region" evidence="3">
    <location>
        <begin position="184"/>
        <end position="215"/>
    </location>
</feature>
<dbReference type="PROSITE" id="PS50111">
    <property type="entry name" value="CHEMOTAXIS_TRANSDUC_2"/>
    <property type="match status" value="1"/>
</dbReference>
<name>A0A9E8RWU7_9BACI</name>
<dbReference type="Gene3D" id="1.10.490.10">
    <property type="entry name" value="Globins"/>
    <property type="match status" value="1"/>
</dbReference>
<protein>
    <submittedName>
        <fullName evidence="5">Globin-coupled sensor protein</fullName>
    </submittedName>
</protein>
<evidence type="ECO:0000256" key="2">
    <source>
        <dbReference type="PROSITE-ProRule" id="PRU00284"/>
    </source>
</evidence>
<dbReference type="InterPro" id="IPR044398">
    <property type="entry name" value="Globin-sensor_dom"/>
</dbReference>
<keyword evidence="6" id="KW-1185">Reference proteome</keyword>
<gene>
    <name evidence="5" type="ORF">OE104_09290</name>
</gene>
<dbReference type="GO" id="GO:0007165">
    <property type="term" value="P:signal transduction"/>
    <property type="evidence" value="ECO:0007669"/>
    <property type="project" value="UniProtKB-KW"/>
</dbReference>
<dbReference type="InterPro" id="IPR009050">
    <property type="entry name" value="Globin-like_sf"/>
</dbReference>
<keyword evidence="3" id="KW-0175">Coiled coil</keyword>
<dbReference type="Pfam" id="PF00015">
    <property type="entry name" value="MCPsignal"/>
    <property type="match status" value="1"/>
</dbReference>
<dbReference type="InterPro" id="IPR012292">
    <property type="entry name" value="Globin/Proto"/>
</dbReference>
<dbReference type="InterPro" id="IPR039379">
    <property type="entry name" value="Protoglobin_sensor_dom"/>
</dbReference>
<dbReference type="KEGG" id="faf:OE104_09290"/>
<dbReference type="PANTHER" id="PTHR32089:SF118">
    <property type="entry name" value="HEME-BASED AEROTACTIC TRANSDUCER HEMAT"/>
    <property type="match status" value="1"/>
</dbReference>
<dbReference type="AlphaFoldDB" id="A0A9E8RWU7"/>
<dbReference type="GO" id="GO:0020037">
    <property type="term" value="F:heme binding"/>
    <property type="evidence" value="ECO:0007669"/>
    <property type="project" value="InterPro"/>
</dbReference>
<proteinExistence type="predicted"/>
<evidence type="ECO:0000313" key="6">
    <source>
        <dbReference type="Proteomes" id="UP001164718"/>
    </source>
</evidence>
<dbReference type="CDD" id="cd01068">
    <property type="entry name" value="globin_sensor"/>
    <property type="match status" value="1"/>
</dbReference>
<organism evidence="5 6">
    <name type="scientific">Fervidibacillus albus</name>
    <dbReference type="NCBI Taxonomy" id="2980026"/>
    <lineage>
        <taxon>Bacteria</taxon>
        <taxon>Bacillati</taxon>
        <taxon>Bacillota</taxon>
        <taxon>Bacilli</taxon>
        <taxon>Bacillales</taxon>
        <taxon>Bacillaceae</taxon>
        <taxon>Fervidibacillus</taxon>
    </lineage>
</organism>
<dbReference type="SMART" id="SM00283">
    <property type="entry name" value="MA"/>
    <property type="match status" value="1"/>
</dbReference>
<dbReference type="Gene3D" id="1.10.287.950">
    <property type="entry name" value="Methyl-accepting chemotaxis protein"/>
    <property type="match status" value="1"/>
</dbReference>